<evidence type="ECO:0000313" key="3">
    <source>
        <dbReference type="Proteomes" id="UP000054560"/>
    </source>
</evidence>
<evidence type="ECO:0000256" key="1">
    <source>
        <dbReference type="SAM" id="MobiDB-lite"/>
    </source>
</evidence>
<dbReference type="EMBL" id="KQ252383">
    <property type="protein sequence ID" value="KNC70036.1"/>
    <property type="molecule type" value="Genomic_DNA"/>
</dbReference>
<gene>
    <name evidence="2" type="ORF">SARC_17443</name>
</gene>
<feature type="non-terminal residue" evidence="2">
    <location>
        <position position="1"/>
    </location>
</feature>
<dbReference type="RefSeq" id="XP_014143938.1">
    <property type="nucleotide sequence ID" value="XM_014288463.1"/>
</dbReference>
<dbReference type="GeneID" id="25917947"/>
<feature type="region of interest" description="Disordered" evidence="1">
    <location>
        <begin position="1"/>
        <end position="27"/>
    </location>
</feature>
<keyword evidence="3" id="KW-1185">Reference proteome</keyword>
<protein>
    <submittedName>
        <fullName evidence="2">Uncharacterized protein</fullName>
    </submittedName>
</protein>
<reference evidence="2 3" key="1">
    <citation type="submission" date="2011-02" db="EMBL/GenBank/DDBJ databases">
        <title>The Genome Sequence of Sphaeroforma arctica JP610.</title>
        <authorList>
            <consortium name="The Broad Institute Genome Sequencing Platform"/>
            <person name="Russ C."/>
            <person name="Cuomo C."/>
            <person name="Young S.K."/>
            <person name="Zeng Q."/>
            <person name="Gargeya S."/>
            <person name="Alvarado L."/>
            <person name="Berlin A."/>
            <person name="Chapman S.B."/>
            <person name="Chen Z."/>
            <person name="Freedman E."/>
            <person name="Gellesch M."/>
            <person name="Goldberg J."/>
            <person name="Griggs A."/>
            <person name="Gujja S."/>
            <person name="Heilman E."/>
            <person name="Heiman D."/>
            <person name="Howarth C."/>
            <person name="Mehta T."/>
            <person name="Neiman D."/>
            <person name="Pearson M."/>
            <person name="Roberts A."/>
            <person name="Saif S."/>
            <person name="Shea T."/>
            <person name="Shenoy N."/>
            <person name="Sisk P."/>
            <person name="Stolte C."/>
            <person name="Sykes S."/>
            <person name="White J."/>
            <person name="Yandava C."/>
            <person name="Burger G."/>
            <person name="Gray M.W."/>
            <person name="Holland P.W.H."/>
            <person name="King N."/>
            <person name="Lang F.B.F."/>
            <person name="Roger A.J."/>
            <person name="Ruiz-Trillo I."/>
            <person name="Haas B."/>
            <person name="Nusbaum C."/>
            <person name="Birren B."/>
        </authorList>
    </citation>
    <scope>NUCLEOTIDE SEQUENCE [LARGE SCALE GENOMIC DNA]</scope>
    <source>
        <strain evidence="2 3">JP610</strain>
    </source>
</reference>
<dbReference type="Proteomes" id="UP000054560">
    <property type="component" value="Unassembled WGS sequence"/>
</dbReference>
<dbReference type="AlphaFoldDB" id="A0A0L0F053"/>
<proteinExistence type="predicted"/>
<evidence type="ECO:0000313" key="2">
    <source>
        <dbReference type="EMBL" id="KNC70036.1"/>
    </source>
</evidence>
<sequence>VDSAVKLGPPLHQSHSTGDSANDLAASSSNDRISRHYSLAPQFVSFAGALRNASAVSAAGKLDRCMV</sequence>
<organism evidence="2 3">
    <name type="scientific">Sphaeroforma arctica JP610</name>
    <dbReference type="NCBI Taxonomy" id="667725"/>
    <lineage>
        <taxon>Eukaryota</taxon>
        <taxon>Ichthyosporea</taxon>
        <taxon>Ichthyophonida</taxon>
        <taxon>Sphaeroforma</taxon>
    </lineage>
</organism>
<accession>A0A0L0F053</accession>
<name>A0A0L0F053_9EUKA</name>